<keyword evidence="3" id="KW-1185">Reference proteome</keyword>
<gene>
    <name evidence="2" type="ORF">TIFTF001_011236</name>
</gene>
<organism evidence="2 3">
    <name type="scientific">Ficus carica</name>
    <name type="common">Common fig</name>
    <dbReference type="NCBI Taxonomy" id="3494"/>
    <lineage>
        <taxon>Eukaryota</taxon>
        <taxon>Viridiplantae</taxon>
        <taxon>Streptophyta</taxon>
        <taxon>Embryophyta</taxon>
        <taxon>Tracheophyta</taxon>
        <taxon>Spermatophyta</taxon>
        <taxon>Magnoliopsida</taxon>
        <taxon>eudicotyledons</taxon>
        <taxon>Gunneridae</taxon>
        <taxon>Pentapetalae</taxon>
        <taxon>rosids</taxon>
        <taxon>fabids</taxon>
        <taxon>Rosales</taxon>
        <taxon>Moraceae</taxon>
        <taxon>Ficeae</taxon>
        <taxon>Ficus</taxon>
    </lineage>
</organism>
<reference evidence="2" key="1">
    <citation type="submission" date="2023-07" db="EMBL/GenBank/DDBJ databases">
        <title>draft genome sequence of fig (Ficus carica).</title>
        <authorList>
            <person name="Takahashi T."/>
            <person name="Nishimura K."/>
        </authorList>
    </citation>
    <scope>NUCLEOTIDE SEQUENCE</scope>
</reference>
<proteinExistence type="predicted"/>
<name>A0AA88ADP7_FICCA</name>
<sequence length="89" mass="9485">MIDNFLHCQESHLVRCVSLFSLTSTSPRSRRTCLVGRRLVGPYIPPLVGLISSSKTGCVPELSIEKSKSADGVLPPPIVTDPNAKAPAA</sequence>
<dbReference type="AlphaFoldDB" id="A0AA88ADP7"/>
<evidence type="ECO:0000256" key="1">
    <source>
        <dbReference type="SAM" id="MobiDB-lite"/>
    </source>
</evidence>
<dbReference type="Proteomes" id="UP001187192">
    <property type="component" value="Unassembled WGS sequence"/>
</dbReference>
<evidence type="ECO:0000313" key="3">
    <source>
        <dbReference type="Proteomes" id="UP001187192"/>
    </source>
</evidence>
<dbReference type="EMBL" id="BTGU01000013">
    <property type="protein sequence ID" value="GMN42016.1"/>
    <property type="molecule type" value="Genomic_DNA"/>
</dbReference>
<feature type="region of interest" description="Disordered" evidence="1">
    <location>
        <begin position="69"/>
        <end position="89"/>
    </location>
</feature>
<comment type="caution">
    <text evidence="2">The sequence shown here is derived from an EMBL/GenBank/DDBJ whole genome shotgun (WGS) entry which is preliminary data.</text>
</comment>
<accession>A0AA88ADP7</accession>
<evidence type="ECO:0000313" key="2">
    <source>
        <dbReference type="EMBL" id="GMN42016.1"/>
    </source>
</evidence>
<protein>
    <submittedName>
        <fullName evidence="2">Uncharacterized protein</fullName>
    </submittedName>
</protein>